<reference evidence="2 3" key="1">
    <citation type="submission" date="2015-05" db="EMBL/GenBank/DDBJ databases">
        <authorList>
            <person name="Wang D.B."/>
            <person name="Wang M."/>
        </authorList>
    </citation>
    <scope>NUCLEOTIDE SEQUENCE [LARGE SCALE GENOMIC DNA]</scope>
    <source>
        <strain evidence="2">VL1</strain>
    </source>
</reference>
<evidence type="ECO:0000313" key="2">
    <source>
        <dbReference type="EMBL" id="CRK33874.1"/>
    </source>
</evidence>
<feature type="compositionally biased region" description="Low complexity" evidence="1">
    <location>
        <begin position="13"/>
        <end position="25"/>
    </location>
</feature>
<feature type="non-terminal residue" evidence="2">
    <location>
        <position position="90"/>
    </location>
</feature>
<evidence type="ECO:0000256" key="1">
    <source>
        <dbReference type="SAM" id="MobiDB-lite"/>
    </source>
</evidence>
<name>A0A0G4MI23_VERLO</name>
<dbReference type="Proteomes" id="UP000044602">
    <property type="component" value="Unassembled WGS sequence"/>
</dbReference>
<organism evidence="2 3">
    <name type="scientific">Verticillium longisporum</name>
    <name type="common">Verticillium dahliae var. longisporum</name>
    <dbReference type="NCBI Taxonomy" id="100787"/>
    <lineage>
        <taxon>Eukaryota</taxon>
        <taxon>Fungi</taxon>
        <taxon>Dikarya</taxon>
        <taxon>Ascomycota</taxon>
        <taxon>Pezizomycotina</taxon>
        <taxon>Sordariomycetes</taxon>
        <taxon>Hypocreomycetidae</taxon>
        <taxon>Glomerellales</taxon>
        <taxon>Plectosphaerellaceae</taxon>
        <taxon>Verticillium</taxon>
    </lineage>
</organism>
<dbReference type="STRING" id="100787.A0A0G4MI23"/>
<keyword evidence="3" id="KW-1185">Reference proteome</keyword>
<proteinExistence type="predicted"/>
<dbReference type="EMBL" id="CVQH01022690">
    <property type="protein sequence ID" value="CRK33874.1"/>
    <property type="molecule type" value="Genomic_DNA"/>
</dbReference>
<accession>A0A0G4MI23</accession>
<dbReference type="AlphaFoldDB" id="A0A0G4MI23"/>
<feature type="region of interest" description="Disordered" evidence="1">
    <location>
        <begin position="1"/>
        <end position="29"/>
    </location>
</feature>
<sequence length="90" mass="9369">MDKPRATSPFVGQSASSPAAPTQPANKGAAVAPAINDMEMGAVADARATPPENDIMQLARVGNVAGMEKLFESGEYDATYHDDEGITPLH</sequence>
<protein>
    <submittedName>
        <fullName evidence="2">Uncharacterized protein</fullName>
    </submittedName>
</protein>
<evidence type="ECO:0000313" key="3">
    <source>
        <dbReference type="Proteomes" id="UP000044602"/>
    </source>
</evidence>
<gene>
    <name evidence="2" type="ORF">BN1708_019330</name>
</gene>